<evidence type="ECO:0000256" key="1">
    <source>
        <dbReference type="SAM" id="SignalP"/>
    </source>
</evidence>
<evidence type="ECO:0000313" key="3">
    <source>
        <dbReference type="EnsemblPlants" id="Bo1g122850.1"/>
    </source>
</evidence>
<dbReference type="InterPro" id="IPR011050">
    <property type="entry name" value="Pectin_lyase_fold/virulence"/>
</dbReference>
<feature type="domain" description="DUF4283" evidence="2">
    <location>
        <begin position="213"/>
        <end position="291"/>
    </location>
</feature>
<proteinExistence type="predicted"/>
<protein>
    <recommendedName>
        <fullName evidence="2">DUF4283 domain-containing protein</fullName>
    </recommendedName>
</protein>
<feature type="chain" id="PRO_5002256576" description="DUF4283 domain-containing protein" evidence="1">
    <location>
        <begin position="24"/>
        <end position="492"/>
    </location>
</feature>
<dbReference type="InterPro" id="IPR040256">
    <property type="entry name" value="At4g02000-like"/>
</dbReference>
<reference evidence="3" key="2">
    <citation type="submission" date="2015-03" db="UniProtKB">
        <authorList>
            <consortium name="EnsemblPlants"/>
        </authorList>
    </citation>
    <scope>IDENTIFICATION</scope>
</reference>
<keyword evidence="4" id="KW-1185">Reference proteome</keyword>
<organism evidence="3 4">
    <name type="scientific">Brassica oleracea var. oleracea</name>
    <dbReference type="NCBI Taxonomy" id="109376"/>
    <lineage>
        <taxon>Eukaryota</taxon>
        <taxon>Viridiplantae</taxon>
        <taxon>Streptophyta</taxon>
        <taxon>Embryophyta</taxon>
        <taxon>Tracheophyta</taxon>
        <taxon>Spermatophyta</taxon>
        <taxon>Magnoliopsida</taxon>
        <taxon>eudicotyledons</taxon>
        <taxon>Gunneridae</taxon>
        <taxon>Pentapetalae</taxon>
        <taxon>rosids</taxon>
        <taxon>malvids</taxon>
        <taxon>Brassicales</taxon>
        <taxon>Brassicaceae</taxon>
        <taxon>Brassiceae</taxon>
        <taxon>Brassica</taxon>
    </lineage>
</organism>
<name>A0A0D3ACY7_BRAOL</name>
<dbReference type="PANTHER" id="PTHR31286">
    <property type="entry name" value="GLYCINE-RICH CELL WALL STRUCTURAL PROTEIN 1.8-LIKE"/>
    <property type="match status" value="1"/>
</dbReference>
<reference evidence="3 4" key="1">
    <citation type="journal article" date="2014" name="Genome Biol.">
        <title>Transcriptome and methylome profiling reveals relics of genome dominance in the mesopolyploid Brassica oleracea.</title>
        <authorList>
            <person name="Parkin I.A."/>
            <person name="Koh C."/>
            <person name="Tang H."/>
            <person name="Robinson S.J."/>
            <person name="Kagale S."/>
            <person name="Clarke W.E."/>
            <person name="Town C.D."/>
            <person name="Nixon J."/>
            <person name="Krishnakumar V."/>
            <person name="Bidwell S.L."/>
            <person name="Denoeud F."/>
            <person name="Belcram H."/>
            <person name="Links M.G."/>
            <person name="Just J."/>
            <person name="Clarke C."/>
            <person name="Bender T."/>
            <person name="Huebert T."/>
            <person name="Mason A.S."/>
            <person name="Pires J.C."/>
            <person name="Barker G."/>
            <person name="Moore J."/>
            <person name="Walley P.G."/>
            <person name="Manoli S."/>
            <person name="Batley J."/>
            <person name="Edwards D."/>
            <person name="Nelson M.N."/>
            <person name="Wang X."/>
            <person name="Paterson A.H."/>
            <person name="King G."/>
            <person name="Bancroft I."/>
            <person name="Chalhoub B."/>
            <person name="Sharpe A.G."/>
        </authorList>
    </citation>
    <scope>NUCLEOTIDE SEQUENCE</scope>
    <source>
        <strain evidence="3 4">cv. TO1000</strain>
    </source>
</reference>
<dbReference type="EnsemblPlants" id="Bo1g122850.1">
    <property type="protein sequence ID" value="Bo1g122850.1"/>
    <property type="gene ID" value="Bo1g122850"/>
</dbReference>
<accession>A0A0D3ACY7</accession>
<dbReference type="eggNOG" id="KOG1075">
    <property type="taxonomic scope" value="Eukaryota"/>
</dbReference>
<dbReference type="AlphaFoldDB" id="A0A0D3ACY7"/>
<dbReference type="Gramene" id="Bo1g122850.1">
    <property type="protein sequence ID" value="Bo1g122850.1"/>
    <property type="gene ID" value="Bo1g122850"/>
</dbReference>
<dbReference type="Pfam" id="PF14111">
    <property type="entry name" value="DUF4283"/>
    <property type="match status" value="1"/>
</dbReference>
<dbReference type="Gene3D" id="2.160.20.10">
    <property type="entry name" value="Single-stranded right-handed beta-helix, Pectin lyase-like"/>
    <property type="match status" value="1"/>
</dbReference>
<dbReference type="InterPro" id="IPR025558">
    <property type="entry name" value="DUF4283"/>
</dbReference>
<sequence length="492" mass="56350">MDDLTRMIIVLTLVIMFARGSDASAMQKTKFGAPLLTEKIATNRSIIVDIEGKRDYTSVQKAIDAVPVGNSNWIIVHVRKGIYKYFRSPPDRYVLRRIDSHIDDYLRTGVPTISDSGSVLLPSPPRFMRDTTVYSVTDDIDDLTYSKLLIESSTGLSLLSLAWRGAGALYSRMGSFQRNISSHWIDIKGKGIMYDEDDETIKLTDQDTPKNITEFQLSLIGKILNPKKQNVEKLLQKMPSQWGMEDRITANDLGNGKFLLNFTTEDDLNSVLRKVPFHFNFCMFVLVRWEPIVHDDYPWIIPFWTRLIGVPLHLWTVNNLKEIGARLGHVHQDQIELMEGRMLIDIDTRRPLKFARKAESPEGDEVTIEIKYEICSEEWNFVVDKARRGRMVTLETTTPLEKLKRIVCEDYGVDHNVLNTEFSNSMVNQRGNPPIIITNDRQASNFVAYAKRDSSTILCVTFSGLGVNKKERVNIDLNKDHEIQVMLRMRSS</sequence>
<dbReference type="SUPFAM" id="SSF51126">
    <property type="entry name" value="Pectin lyase-like"/>
    <property type="match status" value="1"/>
</dbReference>
<evidence type="ECO:0000259" key="2">
    <source>
        <dbReference type="Pfam" id="PF14111"/>
    </source>
</evidence>
<feature type="signal peptide" evidence="1">
    <location>
        <begin position="1"/>
        <end position="23"/>
    </location>
</feature>
<dbReference type="InterPro" id="IPR012334">
    <property type="entry name" value="Pectin_lyas_fold"/>
</dbReference>
<dbReference type="Proteomes" id="UP000032141">
    <property type="component" value="Chromosome C1"/>
</dbReference>
<dbReference type="HOGENOM" id="CLU_554752_0_0_1"/>
<evidence type="ECO:0000313" key="4">
    <source>
        <dbReference type="Proteomes" id="UP000032141"/>
    </source>
</evidence>
<keyword evidence="1" id="KW-0732">Signal</keyword>
<dbReference type="PANTHER" id="PTHR31286:SF162">
    <property type="entry name" value="DUF4283 DOMAIN-CONTAINING PROTEIN-RELATED"/>
    <property type="match status" value="1"/>
</dbReference>